<sequence>MKANWKRTLLSLVLCAGFVWPAGAVSIGQPAAPQTGTSTAQSKPAAYTVKKMGLLGVKRTVESDNNTVKMLNKTAASLDSSSYMSGSASGATGESEIAIYAALIEDMKKAMDGLDKTSDLYKTYAVQLKVLEDYQTSLNQNAVSGMQQAMAMLSQLDDAAYTLRKQAKNVSGQLALGAQTMLITIKNLGFTKENLQVTLTQLDRNLAVLKTQRKLGMIGQLQLDTVQNQRDKLAQSIDTLETTRENLGSSVALMCGLDANTIVMPADFETLYEGNLDKMSYQKDLEQAQKNSFLIWQKQDAVRSAYNSYDKNISGTAEAVKSAEDALAAAKESVVAAFDSTYKTVKDCRTTLAAKRTAQSQAELDLKTATVKYRKGIISKLAYQQAQDAVTTAKLNVESAYLSLYTAYNQYEWAKEGVLITTAAA</sequence>
<reference evidence="3 4" key="1">
    <citation type="submission" date="2021-10" db="EMBL/GenBank/DDBJ databases">
        <title>Anaerobic single-cell dispensing facilitates the cultivation of human gut bacteria.</title>
        <authorList>
            <person name="Afrizal A."/>
        </authorList>
    </citation>
    <scope>NUCLEOTIDE SEQUENCE [LARGE SCALE GENOMIC DNA]</scope>
    <source>
        <strain evidence="3 4">CLA-AA-H270</strain>
    </source>
</reference>
<evidence type="ECO:0000256" key="1">
    <source>
        <dbReference type="SAM" id="Coils"/>
    </source>
</evidence>
<accession>A0AAW4W7E5</accession>
<keyword evidence="4" id="KW-1185">Reference proteome</keyword>
<feature type="signal peptide" evidence="2">
    <location>
        <begin position="1"/>
        <end position="24"/>
    </location>
</feature>
<gene>
    <name evidence="3" type="ORF">LKD22_07885</name>
</gene>
<comment type="caution">
    <text evidence="3">The sequence shown here is derived from an EMBL/GenBank/DDBJ whole genome shotgun (WGS) entry which is preliminary data.</text>
</comment>
<dbReference type="RefSeq" id="WP_227600749.1">
    <property type="nucleotide sequence ID" value="NZ_JAJEPX010000020.1"/>
</dbReference>
<dbReference type="Gene3D" id="1.20.1600.10">
    <property type="entry name" value="Outer membrane efflux proteins (OEP)"/>
    <property type="match status" value="1"/>
</dbReference>
<dbReference type="SUPFAM" id="SSF56954">
    <property type="entry name" value="Outer membrane efflux proteins (OEP)"/>
    <property type="match status" value="1"/>
</dbReference>
<evidence type="ECO:0000313" key="3">
    <source>
        <dbReference type="EMBL" id="MCC2177045.1"/>
    </source>
</evidence>
<dbReference type="GO" id="GO:0015562">
    <property type="term" value="F:efflux transmembrane transporter activity"/>
    <property type="evidence" value="ECO:0007669"/>
    <property type="project" value="InterPro"/>
</dbReference>
<name>A0AAW4W7E5_9FIRM</name>
<feature type="coiled-coil region" evidence="1">
    <location>
        <begin position="192"/>
        <end position="246"/>
    </location>
</feature>
<dbReference type="EMBL" id="JAJEPX010000020">
    <property type="protein sequence ID" value="MCC2177045.1"/>
    <property type="molecule type" value="Genomic_DNA"/>
</dbReference>
<evidence type="ECO:0000256" key="2">
    <source>
        <dbReference type="SAM" id="SignalP"/>
    </source>
</evidence>
<dbReference type="Proteomes" id="UP001298753">
    <property type="component" value="Unassembled WGS sequence"/>
</dbReference>
<protein>
    <submittedName>
        <fullName evidence="3">TolC family protein</fullName>
    </submittedName>
</protein>
<keyword evidence="1" id="KW-0175">Coiled coil</keyword>
<dbReference type="GeneID" id="98660578"/>
<evidence type="ECO:0000313" key="4">
    <source>
        <dbReference type="Proteomes" id="UP001298753"/>
    </source>
</evidence>
<organism evidence="3 4">
    <name type="scientific">Agathobaculum butyriciproducens</name>
    <dbReference type="NCBI Taxonomy" id="1628085"/>
    <lineage>
        <taxon>Bacteria</taxon>
        <taxon>Bacillati</taxon>
        <taxon>Bacillota</taxon>
        <taxon>Clostridia</taxon>
        <taxon>Eubacteriales</taxon>
        <taxon>Butyricicoccaceae</taxon>
        <taxon>Agathobaculum</taxon>
    </lineage>
</organism>
<proteinExistence type="predicted"/>
<keyword evidence="2" id="KW-0732">Signal</keyword>
<dbReference type="AlphaFoldDB" id="A0AAW4W7E5"/>
<feature type="chain" id="PRO_5043823279" evidence="2">
    <location>
        <begin position="25"/>
        <end position="425"/>
    </location>
</feature>